<dbReference type="InterPro" id="IPR010540">
    <property type="entry name" value="CmpB_TMEM229"/>
</dbReference>
<sequence length="134" mass="15580">MKRFKENAMVYLIGSVGYSGIEILWRGFTHWTMAVTGGICFLLLYRLNFRCRKEHWAMKCLKGSAIITGVEFVVGCIVNRQLHWNVWDYSSSFGNLLGQVCPLYSMLWFFLCIPVFKLATGLKKRLFLRSPRRA</sequence>
<protein>
    <recommendedName>
        <fullName evidence="4">ABC-transporter type IV</fullName>
    </recommendedName>
</protein>
<evidence type="ECO:0008006" key="4">
    <source>
        <dbReference type="Google" id="ProtNLM"/>
    </source>
</evidence>
<dbReference type="Pfam" id="PF06541">
    <property type="entry name" value="ABC_trans_CmpB"/>
    <property type="match status" value="1"/>
</dbReference>
<comment type="caution">
    <text evidence="2">The sequence shown here is derived from an EMBL/GenBank/DDBJ whole genome shotgun (WGS) entry which is preliminary data.</text>
</comment>
<reference evidence="2" key="1">
    <citation type="submission" date="2020-08" db="EMBL/GenBank/DDBJ databases">
        <title>Genome public.</title>
        <authorList>
            <person name="Liu C."/>
            <person name="Sun Q."/>
        </authorList>
    </citation>
    <scope>NUCLEOTIDE SEQUENCE</scope>
    <source>
        <strain evidence="2">NSJ-33</strain>
    </source>
</reference>
<feature type="transmembrane region" description="Helical" evidence="1">
    <location>
        <begin position="61"/>
        <end position="82"/>
    </location>
</feature>
<organism evidence="2 3">
    <name type="scientific">Fumia xinanensis</name>
    <dbReference type="NCBI Taxonomy" id="2763659"/>
    <lineage>
        <taxon>Bacteria</taxon>
        <taxon>Bacillati</taxon>
        <taxon>Bacillota</taxon>
        <taxon>Clostridia</taxon>
        <taxon>Eubacteriales</taxon>
        <taxon>Oscillospiraceae</taxon>
        <taxon>Fumia</taxon>
    </lineage>
</organism>
<name>A0A926I728_9FIRM</name>
<proteinExistence type="predicted"/>
<dbReference type="EMBL" id="JACRSV010000001">
    <property type="protein sequence ID" value="MBC8559486.1"/>
    <property type="molecule type" value="Genomic_DNA"/>
</dbReference>
<keyword evidence="1" id="KW-1133">Transmembrane helix</keyword>
<evidence type="ECO:0000313" key="2">
    <source>
        <dbReference type="EMBL" id="MBC8559486.1"/>
    </source>
</evidence>
<gene>
    <name evidence="2" type="ORF">H8710_05300</name>
</gene>
<evidence type="ECO:0000256" key="1">
    <source>
        <dbReference type="SAM" id="Phobius"/>
    </source>
</evidence>
<accession>A0A926I728</accession>
<keyword evidence="1" id="KW-0812">Transmembrane</keyword>
<keyword evidence="3" id="KW-1185">Reference proteome</keyword>
<dbReference type="Proteomes" id="UP000610760">
    <property type="component" value="Unassembled WGS sequence"/>
</dbReference>
<evidence type="ECO:0000313" key="3">
    <source>
        <dbReference type="Proteomes" id="UP000610760"/>
    </source>
</evidence>
<feature type="transmembrane region" description="Helical" evidence="1">
    <location>
        <begin position="7"/>
        <end position="25"/>
    </location>
</feature>
<dbReference type="AlphaFoldDB" id="A0A926I728"/>
<dbReference type="RefSeq" id="WP_249294379.1">
    <property type="nucleotide sequence ID" value="NZ_JACRSV010000001.1"/>
</dbReference>
<feature type="transmembrane region" description="Helical" evidence="1">
    <location>
        <begin position="31"/>
        <end position="49"/>
    </location>
</feature>
<keyword evidence="1" id="KW-0472">Membrane</keyword>
<feature type="transmembrane region" description="Helical" evidence="1">
    <location>
        <begin position="102"/>
        <end position="122"/>
    </location>
</feature>